<dbReference type="InterPro" id="IPR000835">
    <property type="entry name" value="HTH_MarR-typ"/>
</dbReference>
<dbReference type="PRINTS" id="PR00598">
    <property type="entry name" value="HTHMARR"/>
</dbReference>
<name>A0ABM7P506_9BACT</name>
<proteinExistence type="predicted"/>
<keyword evidence="6" id="KW-1185">Reference proteome</keyword>
<dbReference type="Proteomes" id="UP001053296">
    <property type="component" value="Chromosome"/>
</dbReference>
<dbReference type="PROSITE" id="PS50995">
    <property type="entry name" value="HTH_MARR_2"/>
    <property type="match status" value="1"/>
</dbReference>
<keyword evidence="1" id="KW-0805">Transcription regulation</keyword>
<evidence type="ECO:0000256" key="2">
    <source>
        <dbReference type="ARBA" id="ARBA00023125"/>
    </source>
</evidence>
<protein>
    <recommendedName>
        <fullName evidence="4">HTH marR-type domain-containing protein</fullName>
    </recommendedName>
</protein>
<dbReference type="InterPro" id="IPR036390">
    <property type="entry name" value="WH_DNA-bd_sf"/>
</dbReference>
<reference evidence="5" key="1">
    <citation type="journal article" date="2022" name="Arch. Microbiol.">
        <title>Pseudodesulfovibrio sediminis sp. nov., a mesophilic and neutrophilic sulfate-reducing bacterium isolated from sediment of a brackish lake.</title>
        <authorList>
            <person name="Takahashi A."/>
            <person name="Kojima H."/>
            <person name="Watanabe M."/>
            <person name="Fukui M."/>
        </authorList>
    </citation>
    <scope>NUCLEOTIDE SEQUENCE</scope>
    <source>
        <strain evidence="5">SF6</strain>
    </source>
</reference>
<dbReference type="Gene3D" id="1.10.10.10">
    <property type="entry name" value="Winged helix-like DNA-binding domain superfamily/Winged helix DNA-binding domain"/>
    <property type="match status" value="1"/>
</dbReference>
<dbReference type="SMART" id="SM00347">
    <property type="entry name" value="HTH_MARR"/>
    <property type="match status" value="1"/>
</dbReference>
<sequence length="157" mass="17702">MSVDKLNPREALGFLSWKVSRLFINELTTRFIDEGMDITVEQCRVLIPLAQVDGLSQGRLCNVLSQEKTGVSRLVVALEKRGLVRREASKEDRRVKHIFITDAGRELVEPAVDTILENYSNLVRGIDPEELAICKRVLWQILEPTLDEACRGEGAGR</sequence>
<dbReference type="EMBL" id="AP024485">
    <property type="protein sequence ID" value="BCS87932.1"/>
    <property type="molecule type" value="Genomic_DNA"/>
</dbReference>
<feature type="domain" description="HTH marR-type" evidence="4">
    <location>
        <begin position="1"/>
        <end position="143"/>
    </location>
</feature>
<evidence type="ECO:0000259" key="4">
    <source>
        <dbReference type="PROSITE" id="PS50995"/>
    </source>
</evidence>
<evidence type="ECO:0000256" key="3">
    <source>
        <dbReference type="ARBA" id="ARBA00023163"/>
    </source>
</evidence>
<evidence type="ECO:0000313" key="6">
    <source>
        <dbReference type="Proteomes" id="UP001053296"/>
    </source>
</evidence>
<dbReference type="PANTHER" id="PTHR33164">
    <property type="entry name" value="TRANSCRIPTIONAL REGULATOR, MARR FAMILY"/>
    <property type="match status" value="1"/>
</dbReference>
<dbReference type="InterPro" id="IPR039422">
    <property type="entry name" value="MarR/SlyA-like"/>
</dbReference>
<gene>
    <name evidence="5" type="ORF">PSDVSF_11740</name>
</gene>
<evidence type="ECO:0000313" key="5">
    <source>
        <dbReference type="EMBL" id="BCS87932.1"/>
    </source>
</evidence>
<dbReference type="SUPFAM" id="SSF46785">
    <property type="entry name" value="Winged helix' DNA-binding domain"/>
    <property type="match status" value="1"/>
</dbReference>
<keyword evidence="3" id="KW-0804">Transcription</keyword>
<dbReference type="Pfam" id="PF12802">
    <property type="entry name" value="MarR_2"/>
    <property type="match status" value="1"/>
</dbReference>
<evidence type="ECO:0000256" key="1">
    <source>
        <dbReference type="ARBA" id="ARBA00023015"/>
    </source>
</evidence>
<organism evidence="5 6">
    <name type="scientific">Pseudodesulfovibrio sediminis</name>
    <dbReference type="NCBI Taxonomy" id="2810563"/>
    <lineage>
        <taxon>Bacteria</taxon>
        <taxon>Pseudomonadati</taxon>
        <taxon>Thermodesulfobacteriota</taxon>
        <taxon>Desulfovibrionia</taxon>
        <taxon>Desulfovibrionales</taxon>
        <taxon>Desulfovibrionaceae</taxon>
    </lineage>
</organism>
<dbReference type="RefSeq" id="WP_229594925.1">
    <property type="nucleotide sequence ID" value="NZ_AP024485.1"/>
</dbReference>
<keyword evidence="2" id="KW-0238">DNA-binding</keyword>
<dbReference type="PANTHER" id="PTHR33164:SF64">
    <property type="entry name" value="TRANSCRIPTIONAL REGULATOR SLYA"/>
    <property type="match status" value="1"/>
</dbReference>
<accession>A0ABM7P506</accession>
<dbReference type="InterPro" id="IPR036388">
    <property type="entry name" value="WH-like_DNA-bd_sf"/>
</dbReference>